<sequence length="836" mass="96864">MRKDNSDFVTAFVTDAGDFKDNRDYFAFVELDDFACWVLATGLDSADEQLSSELVVGNIISDFTERPSISRRVIKKYIKNANKLLINESKIVKLHASVLVVVSDYTSIVWGNVGNTRLYHLHKDKISVKSKDHSIAQIMLEAGDISQRQLNHHIERNNLTKYLGEKKRVKPFVSKKLKLSDSDVILACTPGFWENIDDQQIEDILKENSEPDEFVNSLEEDLVNMVESELANYTMVSFFAKKVFKESGEKKKLYKKVAIFLIPILILTGGYAVYRRVKTINARKAARILMKQRVTTTVEREKSGDELYNEGKYEEALAAYMSSKENYVELKKEEEAAETQEKIDRVETVIAGRKQEKEGMDYYKKGDYQLALDKLNEAKANYLRSNDYDIEDIEENIEMVSELLKAVSYEEEGDLFFESKNYSIARGKYNSAITIYRSYKMTDKINQLVKKAEESQSLITVSSKLENAQRIETAADAFLKLNQFEKAVMNYIEAKVIYTELSNSEKISEIESKIDKANKTREELEAKNSLAKAEELEREGDQLFYLSEFGQADAKYREVKEIYSKMGLSDRLSQIEEKINKIGEIKEQKSIEAKVQQAVDLENKGDEALQNREYNNASERFLDAKGIYVQINMNEEAERIQNKINNISVSKNRDKVERYLQSGNIQLAEENYDEALFNYRQARKICQENSFTEKAVELNKIINNTSLAKYKKQASKYETTGDMLLEEQKFTEALFNYKQARNIYMENNIADGEEKINRKIDNTVVREKYYNAQKYESDAELQFANEKYDEALINYQKALDIYTEIDKQDDIQRVTEKIKLTEDKKKTLFDRIKDIF</sequence>
<dbReference type="EMBL" id="CP046640">
    <property type="protein sequence ID" value="QTL98654.1"/>
    <property type="molecule type" value="Genomic_DNA"/>
</dbReference>
<dbReference type="SUPFAM" id="SSF81606">
    <property type="entry name" value="PP2C-like"/>
    <property type="match status" value="1"/>
</dbReference>
<evidence type="ECO:0000256" key="2">
    <source>
        <dbReference type="SAM" id="Phobius"/>
    </source>
</evidence>
<dbReference type="Gene3D" id="1.25.40.10">
    <property type="entry name" value="Tetratricopeptide repeat domain"/>
    <property type="match status" value="2"/>
</dbReference>
<dbReference type="SUPFAM" id="SSF48452">
    <property type="entry name" value="TPR-like"/>
    <property type="match status" value="1"/>
</dbReference>
<keyword evidence="2" id="KW-0812">Transmembrane</keyword>
<dbReference type="Gene3D" id="3.60.40.10">
    <property type="entry name" value="PPM-type phosphatase domain"/>
    <property type="match status" value="1"/>
</dbReference>
<dbReference type="InterPro" id="IPR036457">
    <property type="entry name" value="PPM-type-like_dom_sf"/>
</dbReference>
<evidence type="ECO:0000256" key="1">
    <source>
        <dbReference type="SAM" id="Coils"/>
    </source>
</evidence>
<dbReference type="SMART" id="SM00028">
    <property type="entry name" value="TPR"/>
    <property type="match status" value="6"/>
</dbReference>
<dbReference type="InterPro" id="IPR019734">
    <property type="entry name" value="TPR_rpt"/>
</dbReference>
<keyword evidence="2" id="KW-0472">Membrane</keyword>
<feature type="coiled-coil region" evidence="1">
    <location>
        <begin position="313"/>
        <end position="340"/>
    </location>
</feature>
<keyword evidence="4" id="KW-1185">Reference proteome</keyword>
<dbReference type="RefSeq" id="WP_230867058.1">
    <property type="nucleotide sequence ID" value="NZ_CP046640.1"/>
</dbReference>
<reference evidence="3" key="1">
    <citation type="submission" date="2019-12" db="EMBL/GenBank/DDBJ databases">
        <authorList>
            <person name="zhang j."/>
            <person name="sun C.M."/>
        </authorList>
    </citation>
    <scope>NUCLEOTIDE SEQUENCE</scope>
    <source>
        <strain evidence="3">NS-1</strain>
    </source>
</reference>
<protein>
    <recommendedName>
        <fullName evidence="5">PPM-type phosphatase domain-containing protein</fullName>
    </recommendedName>
</protein>
<keyword evidence="2" id="KW-1133">Transmembrane helix</keyword>
<feature type="coiled-coil region" evidence="1">
    <location>
        <begin position="507"/>
        <end position="539"/>
    </location>
</feature>
<accession>A0A8A7KKN6</accession>
<evidence type="ECO:0000313" key="3">
    <source>
        <dbReference type="EMBL" id="QTL98654.1"/>
    </source>
</evidence>
<organism evidence="3 4">
    <name type="scientific">Iocasia fonsfrigidae</name>
    <dbReference type="NCBI Taxonomy" id="2682810"/>
    <lineage>
        <taxon>Bacteria</taxon>
        <taxon>Bacillati</taxon>
        <taxon>Bacillota</taxon>
        <taxon>Clostridia</taxon>
        <taxon>Halanaerobiales</taxon>
        <taxon>Halanaerobiaceae</taxon>
        <taxon>Iocasia</taxon>
    </lineage>
</organism>
<feature type="transmembrane region" description="Helical" evidence="2">
    <location>
        <begin position="257"/>
        <end position="274"/>
    </location>
</feature>
<evidence type="ECO:0008006" key="5">
    <source>
        <dbReference type="Google" id="ProtNLM"/>
    </source>
</evidence>
<gene>
    <name evidence="3" type="ORF">GM661_12115</name>
</gene>
<dbReference type="InterPro" id="IPR011990">
    <property type="entry name" value="TPR-like_helical_dom_sf"/>
</dbReference>
<name>A0A8A7KKN6_9FIRM</name>
<evidence type="ECO:0000313" key="4">
    <source>
        <dbReference type="Proteomes" id="UP000665020"/>
    </source>
</evidence>
<keyword evidence="1" id="KW-0175">Coiled coil</keyword>
<proteinExistence type="predicted"/>
<dbReference type="Proteomes" id="UP000665020">
    <property type="component" value="Chromosome"/>
</dbReference>
<dbReference type="KEGG" id="ifn:GM661_12115"/>
<dbReference type="AlphaFoldDB" id="A0A8A7KKN6"/>